<dbReference type="InterPro" id="IPR005249">
    <property type="entry name" value="YqeK"/>
</dbReference>
<evidence type="ECO:0000313" key="8">
    <source>
        <dbReference type="EMBL" id="CAG7639859.1"/>
    </source>
</evidence>
<keyword evidence="3" id="KW-0547">Nucleotide-binding</keyword>
<evidence type="ECO:0000256" key="6">
    <source>
        <dbReference type="ARBA" id="ARBA00049417"/>
    </source>
</evidence>
<dbReference type="NCBIfam" id="TIGR00488">
    <property type="entry name" value="bis(5'-nucleosyl)-tetraphosphatase (symmetrical) YqeK"/>
    <property type="match status" value="1"/>
</dbReference>
<name>A0A916K4Y8_9BACL</name>
<evidence type="ECO:0000256" key="4">
    <source>
        <dbReference type="ARBA" id="ARBA00022801"/>
    </source>
</evidence>
<protein>
    <recommendedName>
        <fullName evidence="1">bis(5'-nucleosyl)-tetraphosphatase (symmetrical)</fullName>
        <ecNumber evidence="1">3.6.1.41</ecNumber>
    </recommendedName>
</protein>
<sequence length="192" mass="21856">MNREQLIESVRSQMPPQRWTHTVGVMETSVILAERFGADPVKAELAAILHDVCKYWRVDEQAQIIRENGLPADLLDYDKELWHAHAGAWIASSRYGVIDEEVLDAIRYHTSGRRGMTLLDKVVCLADYMEPGRDFPGVNNIRETAEHNLERALLAGFDGTIRFLLDKGRKIYPLTLEARNGLLEELERGEAK</sequence>
<dbReference type="GO" id="GO:0000166">
    <property type="term" value="F:nucleotide binding"/>
    <property type="evidence" value="ECO:0007669"/>
    <property type="project" value="UniProtKB-KW"/>
</dbReference>
<proteinExistence type="predicted"/>
<keyword evidence="5" id="KW-0408">Iron</keyword>
<dbReference type="InterPro" id="IPR006674">
    <property type="entry name" value="HD_domain"/>
</dbReference>
<dbReference type="RefSeq" id="WP_218093806.1">
    <property type="nucleotide sequence ID" value="NZ_CAJVAS010000020.1"/>
</dbReference>
<dbReference type="PANTHER" id="PTHR35795">
    <property type="entry name" value="SLR1885 PROTEIN"/>
    <property type="match status" value="1"/>
</dbReference>
<evidence type="ECO:0000313" key="9">
    <source>
        <dbReference type="Proteomes" id="UP000693672"/>
    </source>
</evidence>
<dbReference type="InterPro" id="IPR003607">
    <property type="entry name" value="HD/PDEase_dom"/>
</dbReference>
<dbReference type="GO" id="GO:0008803">
    <property type="term" value="F:bis(5'-nucleosyl)-tetraphosphatase (symmetrical) activity"/>
    <property type="evidence" value="ECO:0007669"/>
    <property type="project" value="UniProtKB-EC"/>
</dbReference>
<dbReference type="EC" id="3.6.1.41" evidence="1"/>
<keyword evidence="4" id="KW-0378">Hydrolase</keyword>
<dbReference type="GO" id="GO:0046872">
    <property type="term" value="F:metal ion binding"/>
    <property type="evidence" value="ECO:0007669"/>
    <property type="project" value="UniProtKB-KW"/>
</dbReference>
<comment type="caution">
    <text evidence="8">The sequence shown here is derived from an EMBL/GenBank/DDBJ whole genome shotgun (WGS) entry which is preliminary data.</text>
</comment>
<feature type="domain" description="HD/PDEase" evidence="7">
    <location>
        <begin position="14"/>
        <end position="141"/>
    </location>
</feature>
<evidence type="ECO:0000256" key="5">
    <source>
        <dbReference type="ARBA" id="ARBA00023004"/>
    </source>
</evidence>
<dbReference type="AlphaFoldDB" id="A0A916K4Y8"/>
<evidence type="ECO:0000256" key="2">
    <source>
        <dbReference type="ARBA" id="ARBA00022723"/>
    </source>
</evidence>
<evidence type="ECO:0000259" key="7">
    <source>
        <dbReference type="SMART" id="SM00471"/>
    </source>
</evidence>
<accession>A0A916K4Y8</accession>
<organism evidence="8 9">
    <name type="scientific">Paenibacillus solanacearum</name>
    <dbReference type="NCBI Taxonomy" id="2048548"/>
    <lineage>
        <taxon>Bacteria</taxon>
        <taxon>Bacillati</taxon>
        <taxon>Bacillota</taxon>
        <taxon>Bacilli</taxon>
        <taxon>Bacillales</taxon>
        <taxon>Paenibacillaceae</taxon>
        <taxon>Paenibacillus</taxon>
    </lineage>
</organism>
<dbReference type="PANTHER" id="PTHR35795:SF1">
    <property type="entry name" value="BIS(5'-NUCLEOSYL)-TETRAPHOSPHATASE, SYMMETRICAL"/>
    <property type="match status" value="1"/>
</dbReference>
<dbReference type="InterPro" id="IPR051094">
    <property type="entry name" value="Diverse_Catalytic_Enzymes"/>
</dbReference>
<gene>
    <name evidence="8" type="ORF">PAESOLCIP111_04077</name>
</gene>
<reference evidence="8" key="1">
    <citation type="submission" date="2021-06" db="EMBL/GenBank/DDBJ databases">
        <authorList>
            <person name="Criscuolo A."/>
        </authorList>
    </citation>
    <scope>NUCLEOTIDE SEQUENCE</scope>
    <source>
        <strain evidence="8">CIP111600</strain>
    </source>
</reference>
<keyword evidence="2" id="KW-0479">Metal-binding</keyword>
<dbReference type="CDD" id="cd00077">
    <property type="entry name" value="HDc"/>
    <property type="match status" value="1"/>
</dbReference>
<dbReference type="SMART" id="SM00471">
    <property type="entry name" value="HDc"/>
    <property type="match status" value="1"/>
</dbReference>
<comment type="catalytic activity">
    <reaction evidence="6">
        <text>P(1),P(4)-bis(5'-adenosyl) tetraphosphate + H2O = 2 ADP + 2 H(+)</text>
        <dbReference type="Rhea" id="RHEA:24252"/>
        <dbReference type="ChEBI" id="CHEBI:15377"/>
        <dbReference type="ChEBI" id="CHEBI:15378"/>
        <dbReference type="ChEBI" id="CHEBI:58141"/>
        <dbReference type="ChEBI" id="CHEBI:456216"/>
        <dbReference type="EC" id="3.6.1.41"/>
    </reaction>
</comment>
<dbReference type="EMBL" id="CAJVAS010000020">
    <property type="protein sequence ID" value="CAG7639859.1"/>
    <property type="molecule type" value="Genomic_DNA"/>
</dbReference>
<evidence type="ECO:0000256" key="3">
    <source>
        <dbReference type="ARBA" id="ARBA00022741"/>
    </source>
</evidence>
<keyword evidence="9" id="KW-1185">Reference proteome</keyword>
<evidence type="ECO:0000256" key="1">
    <source>
        <dbReference type="ARBA" id="ARBA00012506"/>
    </source>
</evidence>
<dbReference type="Pfam" id="PF01966">
    <property type="entry name" value="HD"/>
    <property type="match status" value="1"/>
</dbReference>
<dbReference type="Proteomes" id="UP000693672">
    <property type="component" value="Unassembled WGS sequence"/>
</dbReference>